<proteinExistence type="predicted"/>
<evidence type="ECO:0000313" key="1">
    <source>
        <dbReference type="EMBL" id="CBX70387.1"/>
    </source>
</evidence>
<reference evidence="1" key="1">
    <citation type="journal article" date="2011" name="BMC Genomics">
        <title>Shotgun sequencing of Yersinia enterocolitica strain W22703 (biotype 2, serotype O:9): genomic evidence for oscillation between invertebrates and mammals.</title>
        <authorList>
            <person name="Fuchs T.M."/>
            <person name="Brandt K."/>
            <person name="Starke M."/>
            <person name="Rattei T."/>
        </authorList>
    </citation>
    <scope>NUCLEOTIDE SEQUENCE</scope>
</reference>
<protein>
    <submittedName>
        <fullName evidence="1">Uncharacterized protein</fullName>
    </submittedName>
</protein>
<organism evidence="1">
    <name type="scientific">Yersinia enterocolitica W22703</name>
    <dbReference type="NCBI Taxonomy" id="913028"/>
    <lineage>
        <taxon>Bacteria</taxon>
        <taxon>Pseudomonadati</taxon>
        <taxon>Pseudomonadota</taxon>
        <taxon>Gammaproteobacteria</taxon>
        <taxon>Enterobacterales</taxon>
        <taxon>Yersiniaceae</taxon>
        <taxon>Yersinia</taxon>
    </lineage>
</organism>
<name>F4MX29_YEREN</name>
<dbReference type="EMBL" id="FR718525">
    <property type="protein sequence ID" value="CBX70387.1"/>
    <property type="molecule type" value="Genomic_DNA"/>
</dbReference>
<dbReference type="AlphaFoldDB" id="F4MX29"/>
<sequence length="37" mass="4338">MVEPEEAFRLVIPVHKTAFRVSGADFGVLHFRRRRGR</sequence>
<accession>F4MX29</accession>
<gene>
    <name evidence="1" type="ORF">YEW_JP41270</name>
</gene>